<evidence type="ECO:0000313" key="2">
    <source>
        <dbReference type="EMBL" id="GIJ57271.1"/>
    </source>
</evidence>
<dbReference type="EMBL" id="BOPG01000030">
    <property type="protein sequence ID" value="GIJ57271.1"/>
    <property type="molecule type" value="Genomic_DNA"/>
</dbReference>
<feature type="transmembrane region" description="Helical" evidence="1">
    <location>
        <begin position="63"/>
        <end position="85"/>
    </location>
</feature>
<keyword evidence="1" id="KW-1133">Transmembrane helix</keyword>
<organism evidence="2 3">
    <name type="scientific">Virgisporangium aurantiacum</name>
    <dbReference type="NCBI Taxonomy" id="175570"/>
    <lineage>
        <taxon>Bacteria</taxon>
        <taxon>Bacillati</taxon>
        <taxon>Actinomycetota</taxon>
        <taxon>Actinomycetes</taxon>
        <taxon>Micromonosporales</taxon>
        <taxon>Micromonosporaceae</taxon>
        <taxon>Virgisporangium</taxon>
    </lineage>
</organism>
<sequence>MESARLLSEADPVADWRVDPESAEAKAMLAGILATARDGHAEQPGLVPQRPRGRARQVRRRRIAFGGAAAVALSVVLSVVMSTLWRDGPIGTDAAYAVTVKPDGSVELTLRWEQLEDVSQLATRLRQAGVPTELRSSMPARFCKARADRDRTADALNDALNRRDANGNVVSSDGYLMRPNLFPEGSTLVLAVFFDPATQVRYKWLYLAPVGSTDCALNYPLGSALYTGPDPHPPVLIWPDPAEPE</sequence>
<dbReference type="Proteomes" id="UP000612585">
    <property type="component" value="Unassembled WGS sequence"/>
</dbReference>
<evidence type="ECO:0000256" key="1">
    <source>
        <dbReference type="SAM" id="Phobius"/>
    </source>
</evidence>
<keyword evidence="1" id="KW-0472">Membrane</keyword>
<proteinExistence type="predicted"/>
<keyword evidence="1" id="KW-0812">Transmembrane</keyword>
<accession>A0A8J3Z4A1</accession>
<dbReference type="AlphaFoldDB" id="A0A8J3Z4A1"/>
<keyword evidence="3" id="KW-1185">Reference proteome</keyword>
<gene>
    <name evidence="2" type="ORF">Vau01_047870</name>
</gene>
<name>A0A8J3Z4A1_9ACTN</name>
<protein>
    <submittedName>
        <fullName evidence="2">Uncharacterized protein</fullName>
    </submittedName>
</protein>
<dbReference type="RefSeq" id="WP_239151804.1">
    <property type="nucleotide sequence ID" value="NZ_BOPG01000030.1"/>
</dbReference>
<reference evidence="2" key="1">
    <citation type="submission" date="2021-01" db="EMBL/GenBank/DDBJ databases">
        <title>Whole genome shotgun sequence of Virgisporangium aurantiacum NBRC 16421.</title>
        <authorList>
            <person name="Komaki H."/>
            <person name="Tamura T."/>
        </authorList>
    </citation>
    <scope>NUCLEOTIDE SEQUENCE</scope>
    <source>
        <strain evidence="2">NBRC 16421</strain>
    </source>
</reference>
<evidence type="ECO:0000313" key="3">
    <source>
        <dbReference type="Proteomes" id="UP000612585"/>
    </source>
</evidence>
<comment type="caution">
    <text evidence="2">The sequence shown here is derived from an EMBL/GenBank/DDBJ whole genome shotgun (WGS) entry which is preliminary data.</text>
</comment>